<evidence type="ECO:0000256" key="6">
    <source>
        <dbReference type="SAM" id="Phobius"/>
    </source>
</evidence>
<accession>A0A6J6M506</accession>
<keyword evidence="3 6" id="KW-0812">Transmembrane</keyword>
<feature type="transmembrane region" description="Helical" evidence="6">
    <location>
        <begin position="332"/>
        <end position="350"/>
    </location>
</feature>
<name>A0A6J6M506_9ZZZZ</name>
<feature type="transmembrane region" description="Helical" evidence="6">
    <location>
        <begin position="55"/>
        <end position="76"/>
    </location>
</feature>
<sequence>MTKFSALREVLARRDFRRLFSVRLVGQFSDGLVQAALATFVLFSPERQPSALKVATAFAILLLPYSIIGPFAGVFLDRWRRRNVLVKANFLKALGILPILWLIAASNDGALLGIAVLLVLGVGRFVLAALSASLPHVVQGRDLVTANALTPTSGTIAAALGAGAGVALRSMVGGGDAGSQFILMLAAIGFVISALIALRIAPSALGPSGNRTSDTLMGVLRGFIDGLRVLGTHPRPRRAIGVVAIHRIALGMLTVVALLLVRNTFNTTAQADLALRQFAIMTAAAALGALLGAFFTPSATRIWGTTRWSAVVLILGGIGGGTFVLLGAMSVWLPMLLIGASFFGFIGQTVKVCADTEIQMGIPDDHLGRIFALFDMIVNASLVIGITVMALWAPPSGQTPAMISAAGILLVITGAWFFTTNTKKG</sequence>
<evidence type="ECO:0000313" key="7">
    <source>
        <dbReference type="EMBL" id="CAB4667825.1"/>
    </source>
</evidence>
<keyword evidence="5 6" id="KW-0472">Membrane</keyword>
<dbReference type="GO" id="GO:0022857">
    <property type="term" value="F:transmembrane transporter activity"/>
    <property type="evidence" value="ECO:0007669"/>
    <property type="project" value="InterPro"/>
</dbReference>
<dbReference type="InterPro" id="IPR036259">
    <property type="entry name" value="MFS_trans_sf"/>
</dbReference>
<protein>
    <submittedName>
        <fullName evidence="7">Unannotated protein</fullName>
    </submittedName>
</protein>
<evidence type="ECO:0000256" key="2">
    <source>
        <dbReference type="ARBA" id="ARBA00022475"/>
    </source>
</evidence>
<proteinExistence type="predicted"/>
<feature type="transmembrane region" description="Helical" evidence="6">
    <location>
        <begin position="273"/>
        <end position="296"/>
    </location>
</feature>
<feature type="transmembrane region" description="Helical" evidence="6">
    <location>
        <begin position="110"/>
        <end position="132"/>
    </location>
</feature>
<keyword evidence="4 6" id="KW-1133">Transmembrane helix</keyword>
<dbReference type="Gene3D" id="1.20.1250.20">
    <property type="entry name" value="MFS general substrate transporter like domains"/>
    <property type="match status" value="1"/>
</dbReference>
<comment type="subcellular location">
    <subcellularLocation>
        <location evidence="1">Cell membrane</location>
        <topology evidence="1">Multi-pass membrane protein</topology>
    </subcellularLocation>
</comment>
<dbReference type="PANTHER" id="PTHR23513">
    <property type="entry name" value="INTEGRAL MEMBRANE EFFLUX PROTEIN-RELATED"/>
    <property type="match status" value="1"/>
</dbReference>
<feature type="transmembrane region" description="Helical" evidence="6">
    <location>
        <begin position="88"/>
        <end position="104"/>
    </location>
</feature>
<gene>
    <name evidence="7" type="ORF">UFOPK2282_00913</name>
</gene>
<dbReference type="EMBL" id="CAEZWR010000100">
    <property type="protein sequence ID" value="CAB4667825.1"/>
    <property type="molecule type" value="Genomic_DNA"/>
</dbReference>
<feature type="transmembrane region" description="Helical" evidence="6">
    <location>
        <begin position="239"/>
        <end position="261"/>
    </location>
</feature>
<feature type="transmembrane region" description="Helical" evidence="6">
    <location>
        <begin position="20"/>
        <end position="43"/>
    </location>
</feature>
<feature type="transmembrane region" description="Helical" evidence="6">
    <location>
        <begin position="308"/>
        <end position="326"/>
    </location>
</feature>
<dbReference type="PANTHER" id="PTHR23513:SF17">
    <property type="entry name" value="MEMBRANE PROTEIN"/>
    <property type="match status" value="1"/>
</dbReference>
<dbReference type="Pfam" id="PF07690">
    <property type="entry name" value="MFS_1"/>
    <property type="match status" value="1"/>
</dbReference>
<dbReference type="GO" id="GO:0005886">
    <property type="term" value="C:plasma membrane"/>
    <property type="evidence" value="ECO:0007669"/>
    <property type="project" value="UniProtKB-SubCell"/>
</dbReference>
<keyword evidence="2" id="KW-1003">Cell membrane</keyword>
<evidence type="ECO:0000256" key="4">
    <source>
        <dbReference type="ARBA" id="ARBA00022989"/>
    </source>
</evidence>
<dbReference type="AlphaFoldDB" id="A0A6J6M506"/>
<reference evidence="7" key="1">
    <citation type="submission" date="2020-05" db="EMBL/GenBank/DDBJ databases">
        <authorList>
            <person name="Chiriac C."/>
            <person name="Salcher M."/>
            <person name="Ghai R."/>
            <person name="Kavagutti S V."/>
        </authorList>
    </citation>
    <scope>NUCLEOTIDE SEQUENCE</scope>
</reference>
<feature type="transmembrane region" description="Helical" evidence="6">
    <location>
        <begin position="399"/>
        <end position="419"/>
    </location>
</feature>
<feature type="transmembrane region" description="Helical" evidence="6">
    <location>
        <begin position="144"/>
        <end position="168"/>
    </location>
</feature>
<evidence type="ECO:0000256" key="5">
    <source>
        <dbReference type="ARBA" id="ARBA00023136"/>
    </source>
</evidence>
<evidence type="ECO:0000256" key="1">
    <source>
        <dbReference type="ARBA" id="ARBA00004651"/>
    </source>
</evidence>
<dbReference type="SUPFAM" id="SSF103473">
    <property type="entry name" value="MFS general substrate transporter"/>
    <property type="match status" value="1"/>
</dbReference>
<dbReference type="InterPro" id="IPR011701">
    <property type="entry name" value="MFS"/>
</dbReference>
<organism evidence="7">
    <name type="scientific">freshwater metagenome</name>
    <dbReference type="NCBI Taxonomy" id="449393"/>
    <lineage>
        <taxon>unclassified sequences</taxon>
        <taxon>metagenomes</taxon>
        <taxon>ecological metagenomes</taxon>
    </lineage>
</organism>
<evidence type="ECO:0000256" key="3">
    <source>
        <dbReference type="ARBA" id="ARBA00022692"/>
    </source>
</evidence>
<feature type="transmembrane region" description="Helical" evidence="6">
    <location>
        <begin position="370"/>
        <end position="393"/>
    </location>
</feature>
<feature type="transmembrane region" description="Helical" evidence="6">
    <location>
        <begin position="180"/>
        <end position="201"/>
    </location>
</feature>